<dbReference type="RefSeq" id="WP_201077988.1">
    <property type="nucleotide sequence ID" value="NZ_CP067420.1"/>
</dbReference>
<dbReference type="Proteomes" id="UP000595197">
    <property type="component" value="Chromosome"/>
</dbReference>
<name>A0ABX7B8L3_9PROT</name>
<dbReference type="EMBL" id="CP067420">
    <property type="protein sequence ID" value="QQP90714.1"/>
    <property type="molecule type" value="Genomic_DNA"/>
</dbReference>
<organism evidence="1 2">
    <name type="scientific">Skermanella cutis</name>
    <dbReference type="NCBI Taxonomy" id="2775420"/>
    <lineage>
        <taxon>Bacteria</taxon>
        <taxon>Pseudomonadati</taxon>
        <taxon>Pseudomonadota</taxon>
        <taxon>Alphaproteobacteria</taxon>
        <taxon>Rhodospirillales</taxon>
        <taxon>Azospirillaceae</taxon>
        <taxon>Skermanella</taxon>
    </lineage>
</organism>
<evidence type="ECO:0000313" key="2">
    <source>
        <dbReference type="Proteomes" id="UP000595197"/>
    </source>
</evidence>
<protein>
    <submittedName>
        <fullName evidence="1">Uncharacterized protein</fullName>
    </submittedName>
</protein>
<gene>
    <name evidence="1" type="ORF">IGS68_05615</name>
</gene>
<evidence type="ECO:0000313" key="1">
    <source>
        <dbReference type="EMBL" id="QQP90714.1"/>
    </source>
</evidence>
<keyword evidence="2" id="KW-1185">Reference proteome</keyword>
<proteinExistence type="predicted"/>
<reference evidence="1" key="1">
    <citation type="submission" date="2021-02" db="EMBL/GenBank/DDBJ databases">
        <title>Skermanella TT6 skin isolate.</title>
        <authorList>
            <person name="Lee K."/>
            <person name="Ganzorig M."/>
        </authorList>
    </citation>
    <scope>NUCLEOTIDE SEQUENCE</scope>
    <source>
        <strain evidence="1">TT6</strain>
    </source>
</reference>
<sequence>MTYANRAASGGTDLPSVREAIAVFGSTGSLEAAVDELTLSGVDGAAISLMSSDAAVTEKLGRTYRTVDEAKDDPSAPRQSYVAPEEVGNGVGAAMAAPAYVGALVAAGTIVATGGTALVAGLGAAAAGVGGGALGSVMSQWIGDKRNDWLQEHLDKGGILMWVTLDSPGKPGTADEAQVMGILRKHASRPVEIHEMAKADPVPAGTGTVA</sequence>
<accession>A0ABX7B8L3</accession>